<reference evidence="4 5" key="1">
    <citation type="submission" date="2019-01" db="EMBL/GenBank/DDBJ databases">
        <title>Sequencing of cultivated peanut Arachis hypogaea provides insights into genome evolution and oil improvement.</title>
        <authorList>
            <person name="Chen X."/>
        </authorList>
    </citation>
    <scope>NUCLEOTIDE SEQUENCE [LARGE SCALE GENOMIC DNA]</scope>
    <source>
        <strain evidence="5">cv. Fuhuasheng</strain>
        <tissue evidence="4">Leaves</tissue>
    </source>
</reference>
<gene>
    <name evidence="4" type="ORF">Ahy_A07g034051</name>
</gene>
<proteinExistence type="predicted"/>
<dbReference type="AlphaFoldDB" id="A0A445CAX8"/>
<keyword evidence="2" id="KW-0732">Signal</keyword>
<dbReference type="GO" id="GO:0016020">
    <property type="term" value="C:membrane"/>
    <property type="evidence" value="ECO:0007669"/>
    <property type="project" value="UniProtKB-SubCell"/>
</dbReference>
<keyword evidence="5" id="KW-1185">Reference proteome</keyword>
<accession>A0A445CAX8</accession>
<dbReference type="InterPro" id="IPR007402">
    <property type="entry name" value="DUF455"/>
</dbReference>
<dbReference type="Pfam" id="PF04305">
    <property type="entry name" value="DUF455"/>
    <property type="match status" value="2"/>
</dbReference>
<dbReference type="PANTHER" id="PTHR42782:SF2">
    <property type="entry name" value="3-OXOACYL-[ACYL-CARRIER-PROTEIN] SYNTHASE-LIKE PROTEIN"/>
    <property type="match status" value="1"/>
</dbReference>
<dbReference type="Pfam" id="PF13947">
    <property type="entry name" value="GUB_WAK_bind"/>
    <property type="match status" value="1"/>
</dbReference>
<feature type="domain" description="Wall-associated receptor kinase galacturonan-binding" evidence="3">
    <location>
        <begin position="360"/>
        <end position="424"/>
    </location>
</feature>
<dbReference type="STRING" id="3818.A0A445CAX8"/>
<dbReference type="SUPFAM" id="SSF47240">
    <property type="entry name" value="Ferritin-like"/>
    <property type="match status" value="1"/>
</dbReference>
<comment type="subcellular location">
    <subcellularLocation>
        <location evidence="1">Membrane</location>
        <topology evidence="1">Single-pass membrane protein</topology>
    </subcellularLocation>
</comment>
<dbReference type="EMBL" id="SDMP01000007">
    <property type="protein sequence ID" value="RYR48059.1"/>
    <property type="molecule type" value="Genomic_DNA"/>
</dbReference>
<evidence type="ECO:0000256" key="2">
    <source>
        <dbReference type="ARBA" id="ARBA00022729"/>
    </source>
</evidence>
<comment type="caution">
    <text evidence="4">The sequence shown here is derived from an EMBL/GenBank/DDBJ whole genome shotgun (WGS) entry which is preliminary data.</text>
</comment>
<name>A0A445CAX8_ARAHY</name>
<evidence type="ECO:0000313" key="4">
    <source>
        <dbReference type="EMBL" id="RYR48059.1"/>
    </source>
</evidence>
<dbReference type="CDD" id="cd00657">
    <property type="entry name" value="Ferritin_like"/>
    <property type="match status" value="1"/>
</dbReference>
<dbReference type="Proteomes" id="UP000289738">
    <property type="component" value="Chromosome A07"/>
</dbReference>
<dbReference type="InterPro" id="IPR009078">
    <property type="entry name" value="Ferritin-like_SF"/>
</dbReference>
<evidence type="ECO:0000313" key="5">
    <source>
        <dbReference type="Proteomes" id="UP000289738"/>
    </source>
</evidence>
<dbReference type="GO" id="GO:0030247">
    <property type="term" value="F:polysaccharide binding"/>
    <property type="evidence" value="ECO:0007669"/>
    <property type="project" value="InterPro"/>
</dbReference>
<evidence type="ECO:0000259" key="3">
    <source>
        <dbReference type="Pfam" id="PF13947"/>
    </source>
</evidence>
<protein>
    <recommendedName>
        <fullName evidence="3">Wall-associated receptor kinase galacturonan-binding domain-containing protein</fullName>
    </recommendedName>
</protein>
<organism evidence="4 5">
    <name type="scientific">Arachis hypogaea</name>
    <name type="common">Peanut</name>
    <dbReference type="NCBI Taxonomy" id="3818"/>
    <lineage>
        <taxon>Eukaryota</taxon>
        <taxon>Viridiplantae</taxon>
        <taxon>Streptophyta</taxon>
        <taxon>Embryophyta</taxon>
        <taxon>Tracheophyta</taxon>
        <taxon>Spermatophyta</taxon>
        <taxon>Magnoliopsida</taxon>
        <taxon>eudicotyledons</taxon>
        <taxon>Gunneridae</taxon>
        <taxon>Pentapetalae</taxon>
        <taxon>rosids</taxon>
        <taxon>fabids</taxon>
        <taxon>Fabales</taxon>
        <taxon>Fabaceae</taxon>
        <taxon>Papilionoideae</taxon>
        <taxon>50 kb inversion clade</taxon>
        <taxon>dalbergioids sensu lato</taxon>
        <taxon>Dalbergieae</taxon>
        <taxon>Pterocarpus clade</taxon>
        <taxon>Arachis</taxon>
    </lineage>
</organism>
<dbReference type="InterPro" id="IPR025287">
    <property type="entry name" value="WAK_GUB"/>
</dbReference>
<sequence>MSSHEEETLVEAALRVLNTADPFEKARLGDSVASRWLHGAIALPYHPSRNLPVPDRPARLSNVKLVAPSLMPKLGKAGSLQSRIAIVHSLAHTESWAIDLSWDIIARFGKQEAMPREFFTDFVKVAQDEGRHFTLLAARLEELGSYYGALPAHDGLWDSATATSKDLLSRLAVEHCVHEARGLDVLPTTISRFRNGGDDTTAELLERVVYPEEITHCAAGVKWFKYLCQRSRKLAPDTEEQEVCSLQNEMTTEQNEVIQKFHEIVRTYFRGPLKPPFNETARKAAGFGPEWYEPLAVTVNLITHKSIVIDVYTKLKKMLSLCSFLLPLLLLLGISLYIFNNIHYSRWDSKVAIDADKRMCSSGWCGRHDIRYPFRLNNSSPSHCGDHRYTLSCENDNQLFLYLKSIKLKVQSINYNNYTIRLVDANVALHTHNHSSLLPYSLTSSNFSRMGYEQYQYRFYTHHFNDGISLIKQMLYVRCPPYGVESSAAASCMNGSYALGSTIYVSDIDKTLQDLAFGDSCQIEWIYLTSWPTEIKHKNISCTDIHHMLLSGFELSWLQAYCNNETFFAMLGDHNNIGIHQAGSPMTNPSGTAEAHKVGDPPKQANSIPILHCSCTFNDCFWSSGWSEINCSRGLCWSQILARGLDVLPTTISRFRNGGDDTTAELLERVVYPEEITHCAAGVKWFKYLCQRSRKLAPDTKEQEVCSLQNEMTTEQNEVIPKFHEIVKTYFREPLKPPFNETTRKAAGFGPEWYEPLAVKEANQSLMLIFYFISSKICSNS</sequence>
<evidence type="ECO:0000256" key="1">
    <source>
        <dbReference type="ARBA" id="ARBA00004167"/>
    </source>
</evidence>
<dbReference type="PANTHER" id="PTHR42782">
    <property type="entry name" value="SI:CH73-314G15.3"/>
    <property type="match status" value="1"/>
</dbReference>